<sequence length="173" mass="19062">MTRPARLDAIAELLAPGQERVASEASFALDDPAGYVRERATRLALRAIDEPQDDLAWIALIDELTEHGLLAEIDWREYPGDIRDQLTELHCHPAGASWDWYDALGDEHGLDTYAFLTLAGERLLESGTALVVLDIMSDCYPLTFVAAARAEELVALADTAGYRVEILGRPDPD</sequence>
<evidence type="ECO:0000259" key="1">
    <source>
        <dbReference type="Pfam" id="PF20335"/>
    </source>
</evidence>
<evidence type="ECO:0000313" key="2">
    <source>
        <dbReference type="EMBL" id="RAY12277.1"/>
    </source>
</evidence>
<evidence type="ECO:0000313" key="3">
    <source>
        <dbReference type="Proteomes" id="UP000251891"/>
    </source>
</evidence>
<name>A0A365GZN9_9ACTN</name>
<feature type="domain" description="DUF6630" evidence="1">
    <location>
        <begin position="7"/>
        <end position="165"/>
    </location>
</feature>
<accession>A0A365GZN9</accession>
<dbReference type="AlphaFoldDB" id="A0A365GZN9"/>
<dbReference type="InterPro" id="IPR046582">
    <property type="entry name" value="DUF6630"/>
</dbReference>
<gene>
    <name evidence="2" type="ORF">DPM19_26575</name>
</gene>
<dbReference type="RefSeq" id="WP_111870766.1">
    <property type="nucleotide sequence ID" value="NZ_QLYX01000014.1"/>
</dbReference>
<keyword evidence="3" id="KW-1185">Reference proteome</keyword>
<reference evidence="2 3" key="1">
    <citation type="submission" date="2018-06" db="EMBL/GenBank/DDBJ databases">
        <title>Actinomadura craniellae sp. nov. isolated from marine sponge Craniella sp.</title>
        <authorList>
            <person name="Li L."/>
            <person name="Xu Q.H."/>
            <person name="Lin H.W."/>
            <person name="Lu Y.H."/>
        </authorList>
    </citation>
    <scope>NUCLEOTIDE SEQUENCE [LARGE SCALE GENOMIC DNA]</scope>
    <source>
        <strain evidence="2 3">LHW63021</strain>
    </source>
</reference>
<dbReference type="Pfam" id="PF20335">
    <property type="entry name" value="DUF6630"/>
    <property type="match status" value="1"/>
</dbReference>
<dbReference type="OrthoDB" id="9794735at2"/>
<dbReference type="Proteomes" id="UP000251891">
    <property type="component" value="Unassembled WGS sequence"/>
</dbReference>
<proteinExistence type="predicted"/>
<organism evidence="2 3">
    <name type="scientific">Actinomadura craniellae</name>
    <dbReference type="NCBI Taxonomy" id="2231787"/>
    <lineage>
        <taxon>Bacteria</taxon>
        <taxon>Bacillati</taxon>
        <taxon>Actinomycetota</taxon>
        <taxon>Actinomycetes</taxon>
        <taxon>Streptosporangiales</taxon>
        <taxon>Thermomonosporaceae</taxon>
        <taxon>Actinomadura</taxon>
    </lineage>
</organism>
<dbReference type="EMBL" id="QLYX01000014">
    <property type="protein sequence ID" value="RAY12277.1"/>
    <property type="molecule type" value="Genomic_DNA"/>
</dbReference>
<comment type="caution">
    <text evidence="2">The sequence shown here is derived from an EMBL/GenBank/DDBJ whole genome shotgun (WGS) entry which is preliminary data.</text>
</comment>
<protein>
    <recommendedName>
        <fullName evidence="1">DUF6630 domain-containing protein</fullName>
    </recommendedName>
</protein>